<evidence type="ECO:0000259" key="2">
    <source>
        <dbReference type="PROSITE" id="PS50110"/>
    </source>
</evidence>
<keyword evidence="1" id="KW-0597">Phosphoprotein</keyword>
<dbReference type="RefSeq" id="WP_050045808.1">
    <property type="nucleotide sequence ID" value="NZ_JHEG04000001.1"/>
</dbReference>
<dbReference type="OrthoDB" id="9793918at2"/>
<dbReference type="InterPro" id="IPR001789">
    <property type="entry name" value="Sig_transdc_resp-reg_receiver"/>
</dbReference>
<sequence>MTNIELPVLFLLVEDNTNNLALIFRAIAKAKLNIMIQYVESAEKAIDYLLGIGQYDNRKRYPLPDAILLDKNSSVMDEIKLLKWLKKQPSLKDIPFLIMSHSDLIQSRETATSLGATYITKSTSVEDYISILKTFKNFKFKK</sequence>
<protein>
    <submittedName>
        <fullName evidence="3">Response regulator</fullName>
    </submittedName>
</protein>
<dbReference type="EMBL" id="JHEG04000001">
    <property type="protein sequence ID" value="KAF3886667.1"/>
    <property type="molecule type" value="Genomic_DNA"/>
</dbReference>
<dbReference type="Pfam" id="PF00072">
    <property type="entry name" value="Response_reg"/>
    <property type="match status" value="1"/>
</dbReference>
<evidence type="ECO:0000313" key="4">
    <source>
        <dbReference type="Proteomes" id="UP000029738"/>
    </source>
</evidence>
<gene>
    <name evidence="3" type="ORF">DA73_0400015160</name>
</gene>
<feature type="domain" description="Response regulatory" evidence="2">
    <location>
        <begin position="9"/>
        <end position="136"/>
    </location>
</feature>
<keyword evidence="4" id="KW-1185">Reference proteome</keyword>
<reference evidence="3" key="2">
    <citation type="submission" date="2019-11" db="EMBL/GenBank/DDBJ databases">
        <title>Improved Assembly of Tolypothrix boutellei genome.</title>
        <authorList>
            <person name="Sarangi A.N."/>
            <person name="Mukherjee M."/>
            <person name="Ghosh S."/>
            <person name="Singh D."/>
            <person name="Das A."/>
            <person name="Kant S."/>
            <person name="Prusty A."/>
            <person name="Tripathy S."/>
        </authorList>
    </citation>
    <scope>NUCLEOTIDE SEQUENCE</scope>
    <source>
        <strain evidence="3">VB521301</strain>
    </source>
</reference>
<dbReference type="PANTHER" id="PTHR44520">
    <property type="entry name" value="RESPONSE REGULATOR RCP1-RELATED"/>
    <property type="match status" value="1"/>
</dbReference>
<dbReference type="PANTHER" id="PTHR44520:SF1">
    <property type="entry name" value="TWO-COMPONENT SYSTEM REGULATORY PROTEIN"/>
    <property type="match status" value="1"/>
</dbReference>
<dbReference type="InterPro" id="IPR052893">
    <property type="entry name" value="TCS_response_regulator"/>
</dbReference>
<feature type="modified residue" description="4-aspartylphosphate" evidence="1">
    <location>
        <position position="70"/>
    </location>
</feature>
<dbReference type="GO" id="GO:0000160">
    <property type="term" value="P:phosphorelay signal transduction system"/>
    <property type="evidence" value="ECO:0007669"/>
    <property type="project" value="InterPro"/>
</dbReference>
<proteinExistence type="predicted"/>
<comment type="caution">
    <text evidence="3">The sequence shown here is derived from an EMBL/GenBank/DDBJ whole genome shotgun (WGS) entry which is preliminary data.</text>
</comment>
<dbReference type="PROSITE" id="PS50110">
    <property type="entry name" value="RESPONSE_REGULATORY"/>
    <property type="match status" value="1"/>
</dbReference>
<dbReference type="SMART" id="SM00448">
    <property type="entry name" value="REC"/>
    <property type="match status" value="1"/>
</dbReference>
<evidence type="ECO:0000313" key="3">
    <source>
        <dbReference type="EMBL" id="KAF3886667.1"/>
    </source>
</evidence>
<dbReference type="AlphaFoldDB" id="A0A8S9T3W6"/>
<dbReference type="Gene3D" id="3.40.50.2300">
    <property type="match status" value="1"/>
</dbReference>
<dbReference type="SUPFAM" id="SSF52172">
    <property type="entry name" value="CheY-like"/>
    <property type="match status" value="1"/>
</dbReference>
<name>A0A8S9T3W6_9CYAN</name>
<organism evidence="3 4">
    <name type="scientific">Tolypothrix bouteillei VB521301</name>
    <dbReference type="NCBI Taxonomy" id="1479485"/>
    <lineage>
        <taxon>Bacteria</taxon>
        <taxon>Bacillati</taxon>
        <taxon>Cyanobacteriota</taxon>
        <taxon>Cyanophyceae</taxon>
        <taxon>Nostocales</taxon>
        <taxon>Tolypothrichaceae</taxon>
        <taxon>Tolypothrix</taxon>
    </lineage>
</organism>
<evidence type="ECO:0000256" key="1">
    <source>
        <dbReference type="PROSITE-ProRule" id="PRU00169"/>
    </source>
</evidence>
<dbReference type="InterPro" id="IPR011006">
    <property type="entry name" value="CheY-like_superfamily"/>
</dbReference>
<reference evidence="3" key="1">
    <citation type="journal article" date="2015" name="Genome Announc.">
        <title>Draft Genome Sequence of Tolypothrix boutellei Strain VB521301.</title>
        <authorList>
            <person name="Chandrababunaidu M.M."/>
            <person name="Singh D."/>
            <person name="Sen D."/>
            <person name="Bhan S."/>
            <person name="Das S."/>
            <person name="Gupta A."/>
            <person name="Adhikary S.P."/>
            <person name="Tripathy S."/>
        </authorList>
    </citation>
    <scope>NUCLEOTIDE SEQUENCE</scope>
    <source>
        <strain evidence="3">VB521301</strain>
    </source>
</reference>
<accession>A0A8S9T3W6</accession>
<dbReference type="Proteomes" id="UP000029738">
    <property type="component" value="Unassembled WGS sequence"/>
</dbReference>